<evidence type="ECO:0000259" key="7">
    <source>
        <dbReference type="PROSITE" id="PS51733"/>
    </source>
</evidence>
<dbReference type="InterPro" id="IPR003142">
    <property type="entry name" value="BPL_C"/>
</dbReference>
<dbReference type="OrthoDB" id="9807064at2"/>
<keyword evidence="4" id="KW-0092">Biotin</keyword>
<evidence type="ECO:0000256" key="6">
    <source>
        <dbReference type="ARBA" id="ARBA00047846"/>
    </source>
</evidence>
<keyword evidence="3" id="KW-0067">ATP-binding</keyword>
<comment type="catalytic activity">
    <reaction evidence="6">
        <text>biotin + L-lysyl-[protein] + ATP = N(6)-biotinyl-L-lysyl-[protein] + AMP + diphosphate + H(+)</text>
        <dbReference type="Rhea" id="RHEA:11756"/>
        <dbReference type="Rhea" id="RHEA-COMP:9752"/>
        <dbReference type="Rhea" id="RHEA-COMP:10505"/>
        <dbReference type="ChEBI" id="CHEBI:15378"/>
        <dbReference type="ChEBI" id="CHEBI:29969"/>
        <dbReference type="ChEBI" id="CHEBI:30616"/>
        <dbReference type="ChEBI" id="CHEBI:33019"/>
        <dbReference type="ChEBI" id="CHEBI:57586"/>
        <dbReference type="ChEBI" id="CHEBI:83144"/>
        <dbReference type="ChEBI" id="CHEBI:456215"/>
        <dbReference type="EC" id="6.3.4.15"/>
    </reaction>
</comment>
<dbReference type="GO" id="GO:0005524">
    <property type="term" value="F:ATP binding"/>
    <property type="evidence" value="ECO:0007669"/>
    <property type="project" value="UniProtKB-KW"/>
</dbReference>
<organism evidence="8 9">
    <name type="scientific">Caldimonas caldifontis</name>
    <dbReference type="NCBI Taxonomy" id="1452508"/>
    <lineage>
        <taxon>Bacteria</taxon>
        <taxon>Pseudomonadati</taxon>
        <taxon>Pseudomonadota</taxon>
        <taxon>Betaproteobacteria</taxon>
        <taxon>Burkholderiales</taxon>
        <taxon>Sphaerotilaceae</taxon>
        <taxon>Caldimonas</taxon>
    </lineage>
</organism>
<evidence type="ECO:0000256" key="5">
    <source>
        <dbReference type="ARBA" id="ARBA00024227"/>
    </source>
</evidence>
<comment type="caution">
    <text evidence="8">The sequence shown here is derived from an EMBL/GenBank/DDBJ whole genome shotgun (WGS) entry which is preliminary data.</text>
</comment>
<dbReference type="RefSeq" id="WP_104302662.1">
    <property type="nucleotide sequence ID" value="NZ_PSNX01000008.1"/>
</dbReference>
<evidence type="ECO:0000256" key="1">
    <source>
        <dbReference type="ARBA" id="ARBA00022598"/>
    </source>
</evidence>
<dbReference type="Gene3D" id="3.30.930.10">
    <property type="entry name" value="Bira Bifunctional Protein, Domain 2"/>
    <property type="match status" value="1"/>
</dbReference>
<dbReference type="GO" id="GO:0005737">
    <property type="term" value="C:cytoplasm"/>
    <property type="evidence" value="ECO:0007669"/>
    <property type="project" value="TreeGrafter"/>
</dbReference>
<dbReference type="Pfam" id="PF03099">
    <property type="entry name" value="BPL_LplA_LipB"/>
    <property type="match status" value="1"/>
</dbReference>
<dbReference type="SUPFAM" id="SSF55681">
    <property type="entry name" value="Class II aaRS and biotin synthetases"/>
    <property type="match status" value="1"/>
</dbReference>
<dbReference type="Pfam" id="PF02237">
    <property type="entry name" value="BPL_C"/>
    <property type="match status" value="1"/>
</dbReference>
<evidence type="ECO:0000256" key="4">
    <source>
        <dbReference type="ARBA" id="ARBA00023267"/>
    </source>
</evidence>
<name>A0A2S5SUG1_9BURK</name>
<dbReference type="InterPro" id="IPR004143">
    <property type="entry name" value="BPL_LPL_catalytic"/>
</dbReference>
<dbReference type="GO" id="GO:0004077">
    <property type="term" value="F:biotin--[biotin carboxyl-carrier protein] ligase activity"/>
    <property type="evidence" value="ECO:0007669"/>
    <property type="project" value="UniProtKB-EC"/>
</dbReference>
<gene>
    <name evidence="8" type="ORF">C1704_10255</name>
</gene>
<keyword evidence="9" id="KW-1185">Reference proteome</keyword>
<dbReference type="CDD" id="cd16442">
    <property type="entry name" value="BPL"/>
    <property type="match status" value="1"/>
</dbReference>
<protein>
    <recommendedName>
        <fullName evidence="5">biotin--[biotin carboxyl-carrier protein] ligase</fullName>
        <ecNumber evidence="5">6.3.4.15</ecNumber>
    </recommendedName>
</protein>
<evidence type="ECO:0000256" key="2">
    <source>
        <dbReference type="ARBA" id="ARBA00022741"/>
    </source>
</evidence>
<dbReference type="AlphaFoldDB" id="A0A2S5SUG1"/>
<dbReference type="PROSITE" id="PS51733">
    <property type="entry name" value="BPL_LPL_CATALYTIC"/>
    <property type="match status" value="1"/>
</dbReference>
<dbReference type="PANTHER" id="PTHR12835">
    <property type="entry name" value="BIOTIN PROTEIN LIGASE"/>
    <property type="match status" value="1"/>
</dbReference>
<reference evidence="8 9" key="1">
    <citation type="submission" date="2018-02" db="EMBL/GenBank/DDBJ databases">
        <title>Reclassifiation of [Polyangium] brachysporum DSM 7029 as Guopingzhaonella breviflexa gen. nov., sp. nov., a member of the family Comamonadaceae.</title>
        <authorList>
            <person name="Tang B."/>
        </authorList>
    </citation>
    <scope>NUCLEOTIDE SEQUENCE [LARGE SCALE GENOMIC DNA]</scope>
    <source>
        <strain evidence="8 9">BCRC 80649</strain>
    </source>
</reference>
<dbReference type="Gene3D" id="2.30.30.100">
    <property type="match status" value="1"/>
</dbReference>
<evidence type="ECO:0000256" key="3">
    <source>
        <dbReference type="ARBA" id="ARBA00022840"/>
    </source>
</evidence>
<dbReference type="InterPro" id="IPR008988">
    <property type="entry name" value="Transcriptional_repressor_C"/>
</dbReference>
<feature type="domain" description="BPL/LPL catalytic" evidence="7">
    <location>
        <begin position="9"/>
        <end position="197"/>
    </location>
</feature>
<keyword evidence="2" id="KW-0547">Nucleotide-binding</keyword>
<dbReference type="PANTHER" id="PTHR12835:SF5">
    <property type="entry name" value="BIOTIN--PROTEIN LIGASE"/>
    <property type="match status" value="1"/>
</dbReference>
<dbReference type="Proteomes" id="UP000238605">
    <property type="component" value="Unassembled WGS sequence"/>
</dbReference>
<evidence type="ECO:0000313" key="9">
    <source>
        <dbReference type="Proteomes" id="UP000238605"/>
    </source>
</evidence>
<sequence length="261" mass="28001">MTPLAWPAEDLWERLEPQLPGLSVEVLAEVDSTNTRLLERARQGDATPCLLVAERQNAGRGRQGRPWQSAPGASLTFSLGLPMAPQRWGGLSLAVGVALAEALHPQLRIKWPNDLWTVDAHGAPAGKLGGILIETQGHAGPSRHVVVGVGLNIEAPPALPDPRNPVAWLRQLDDAATAPATLTLAATALVGALKLFELRGFAAFARRFEARDLLRNRAVVTTRPDLPEARAQGVDEDGALLLRDSRGQHRLDSGEVSVRPC</sequence>
<proteinExistence type="predicted"/>
<accession>A0A2S5SUG1</accession>
<evidence type="ECO:0000313" key="8">
    <source>
        <dbReference type="EMBL" id="PPE66378.1"/>
    </source>
</evidence>
<dbReference type="InterPro" id="IPR004408">
    <property type="entry name" value="Biotin_CoA_COase_ligase"/>
</dbReference>
<dbReference type="EC" id="6.3.4.15" evidence="5"/>
<dbReference type="InterPro" id="IPR045864">
    <property type="entry name" value="aa-tRNA-synth_II/BPL/LPL"/>
</dbReference>
<dbReference type="EMBL" id="PSNX01000008">
    <property type="protein sequence ID" value="PPE66378.1"/>
    <property type="molecule type" value="Genomic_DNA"/>
</dbReference>
<keyword evidence="1 8" id="KW-0436">Ligase</keyword>
<dbReference type="NCBIfam" id="TIGR00121">
    <property type="entry name" value="birA_ligase"/>
    <property type="match status" value="1"/>
</dbReference>
<dbReference type="SUPFAM" id="SSF50037">
    <property type="entry name" value="C-terminal domain of transcriptional repressors"/>
    <property type="match status" value="1"/>
</dbReference>